<dbReference type="SUPFAM" id="SSF54928">
    <property type="entry name" value="RNA-binding domain, RBD"/>
    <property type="match status" value="4"/>
</dbReference>
<evidence type="ECO:0000313" key="6">
    <source>
        <dbReference type="EnsemblMetazoa" id="AMAM016982-PA"/>
    </source>
</evidence>
<dbReference type="PROSITE" id="PS50102">
    <property type="entry name" value="RRM"/>
    <property type="match status" value="5"/>
</dbReference>
<organism evidence="6 7">
    <name type="scientific">Anopheles maculatus</name>
    <dbReference type="NCBI Taxonomy" id="74869"/>
    <lineage>
        <taxon>Eukaryota</taxon>
        <taxon>Metazoa</taxon>
        <taxon>Ecdysozoa</taxon>
        <taxon>Arthropoda</taxon>
        <taxon>Hexapoda</taxon>
        <taxon>Insecta</taxon>
        <taxon>Pterygota</taxon>
        <taxon>Neoptera</taxon>
        <taxon>Endopterygota</taxon>
        <taxon>Diptera</taxon>
        <taxon>Nematocera</taxon>
        <taxon>Culicoidea</taxon>
        <taxon>Culicidae</taxon>
        <taxon>Anophelinae</taxon>
        <taxon>Anopheles</taxon>
        <taxon>Anopheles maculatus group</taxon>
    </lineage>
</organism>
<dbReference type="GO" id="GO:0003723">
    <property type="term" value="F:RNA binding"/>
    <property type="evidence" value="ECO:0007669"/>
    <property type="project" value="UniProtKB-UniRule"/>
</dbReference>
<keyword evidence="2 3" id="KW-0694">RNA-binding</keyword>
<reference evidence="7" key="1">
    <citation type="submission" date="2013-09" db="EMBL/GenBank/DDBJ databases">
        <title>The Genome Sequence of Anopheles maculatus species B.</title>
        <authorList>
            <consortium name="The Broad Institute Genomics Platform"/>
            <person name="Neafsey D.E."/>
            <person name="Besansky N."/>
            <person name="Howell P."/>
            <person name="Walton C."/>
            <person name="Young S.K."/>
            <person name="Zeng Q."/>
            <person name="Gargeya S."/>
            <person name="Fitzgerald M."/>
            <person name="Haas B."/>
            <person name="Abouelleil A."/>
            <person name="Allen A.W."/>
            <person name="Alvarado L."/>
            <person name="Arachchi H.M."/>
            <person name="Berlin A.M."/>
            <person name="Chapman S.B."/>
            <person name="Gainer-Dewar J."/>
            <person name="Goldberg J."/>
            <person name="Griggs A."/>
            <person name="Gujja S."/>
            <person name="Hansen M."/>
            <person name="Howarth C."/>
            <person name="Imamovic A."/>
            <person name="Ireland A."/>
            <person name="Larimer J."/>
            <person name="McCowan C."/>
            <person name="Murphy C."/>
            <person name="Pearson M."/>
            <person name="Poon T.W."/>
            <person name="Priest M."/>
            <person name="Roberts A."/>
            <person name="Saif S."/>
            <person name="Shea T."/>
            <person name="Sisk P."/>
            <person name="Sykes S."/>
            <person name="Wortman J."/>
            <person name="Nusbaum C."/>
            <person name="Birren B."/>
        </authorList>
    </citation>
    <scope>NUCLEOTIDE SEQUENCE [LARGE SCALE GENOMIC DNA]</scope>
    <source>
        <strain evidence="7">maculatus3</strain>
    </source>
</reference>
<dbReference type="VEuPathDB" id="VectorBase:AMAM016982"/>
<feature type="domain" description="RRM" evidence="5">
    <location>
        <begin position="119"/>
        <end position="189"/>
    </location>
</feature>
<dbReference type="AlphaFoldDB" id="A0A182T091"/>
<dbReference type="InterPro" id="IPR035979">
    <property type="entry name" value="RBD_domain_sf"/>
</dbReference>
<dbReference type="EnsemblMetazoa" id="AMAM016982-RA">
    <property type="protein sequence ID" value="AMAM016982-PA"/>
    <property type="gene ID" value="AMAM016982"/>
</dbReference>
<dbReference type="PANTHER" id="PTHR24012">
    <property type="entry name" value="RNA BINDING PROTEIN"/>
    <property type="match status" value="1"/>
</dbReference>
<dbReference type="Proteomes" id="UP000075901">
    <property type="component" value="Unassembled WGS sequence"/>
</dbReference>
<dbReference type="SMART" id="SM00360">
    <property type="entry name" value="RRM"/>
    <property type="match status" value="7"/>
</dbReference>
<evidence type="ECO:0000256" key="2">
    <source>
        <dbReference type="ARBA" id="ARBA00022884"/>
    </source>
</evidence>
<evidence type="ECO:0000256" key="3">
    <source>
        <dbReference type="PROSITE-ProRule" id="PRU00176"/>
    </source>
</evidence>
<evidence type="ECO:0000256" key="1">
    <source>
        <dbReference type="ARBA" id="ARBA00022737"/>
    </source>
</evidence>
<keyword evidence="1" id="KW-0677">Repeat</keyword>
<evidence type="ECO:0000256" key="4">
    <source>
        <dbReference type="SAM" id="MobiDB-lite"/>
    </source>
</evidence>
<protein>
    <recommendedName>
        <fullName evidence="5">RRM domain-containing protein</fullName>
    </recommendedName>
</protein>
<evidence type="ECO:0000259" key="5">
    <source>
        <dbReference type="PROSITE" id="PS50102"/>
    </source>
</evidence>
<reference evidence="6" key="2">
    <citation type="submission" date="2020-05" db="UniProtKB">
        <authorList>
            <consortium name="EnsemblMetazoa"/>
        </authorList>
    </citation>
    <scope>IDENTIFICATION</scope>
    <source>
        <strain evidence="6">maculatus3</strain>
    </source>
</reference>
<sequence>MGGKYGAIVFMIRPKELYRNYAVCCAIFADNKQHEYYFGNVPKNATVEDLRSFLSDCGKISNFEYRLHKCTYCPTKIAYIKFAQQLDEKKLEELNKSTFQQKRLFVVSTKTEKFFTPLLSVVVRYLNEQITEEDLYNHFSSVGTIECVQKPSHNYAYICFTDNASIKRALELKKSLKGIEPYIVEVKRKISMFLEPKKPVACTQIKDKCDKLDLVYNPAAENETTLLVTNIPRDTEEDDVIEFLGRFGKIVDWVMQKSATSVMSNIAYVTYQHPNMARTAFLHGPLNFQGFGMEVYNRMLSYTSNDSDQTVIIRHLTNDEIFESCSEYGRVEYIQRIDATNYNTIVRMNTESAAKRVLDTRNIAGEDVVIRLYTAKQYVSTTSAPRYLEARVPPKRSRKETMLLHITDIEDRKKMSLLPTTFNPQYFNPNPQYYRNEVQVWNYAPKQGLVEFRDYFKKYGTVINMREQKEYSTSPIGVAYLSFETKLEAKRVCKLNHSFMCSRRLLILMADQCVAHDPALCVRVGSLTEEIADEDVYDRFSMIGDVRYVFRPKLAEAIVCMAKEKWQAKALKVMCVGRFPVDVSSLLGANNAQQGGGMPGVANHPPVNAGMVQYPIAIPSMVPAPVPPPTSNNQWYGAAVQNFTPVPTALRPMGPSPGSWMLAAPVPSGMPMVSGPGPIGIVRPAVPMPVGSINVGGQEVSPRMRGLMQTVEAQMIKCKNFTTLPMMDQFHLVRDIVNQCMSYPLFLTMSGEEKIRYLINEPKGFQQLHTFTLFTYPEQLQMLALIEDYYRSTSEPGTLPPPASSSSSSGNSAAKESDAKQSLKSNTVDTVLPRDAKDAVAPTESAAKANEQPAAAAAAATSNDYDAMDDDDSIPPAPSPPPLSFRSRSPSPVDDENGMWVSSSGSINGSFQQKMIESTSSAAKKRRANKKVNKLEKPMVQVVNLPTEVSKAEIEQLFSQHGKVKLVSNARSHYPNANAMIVMFDTMYQAYSALERNFTKLQERLIRVNILGSSYTPQSECGVSIASNGPYSELAIFDTFKSCGKILYMQTTGKPGNEVCLIEFDDAYSAQAALKITYLHNGNRCKAQHHSFAS</sequence>
<feature type="domain" description="RRM" evidence="5">
    <location>
        <begin position="34"/>
        <end position="111"/>
    </location>
</feature>
<dbReference type="InterPro" id="IPR012677">
    <property type="entry name" value="Nucleotide-bd_a/b_plait_sf"/>
</dbReference>
<dbReference type="Pfam" id="PF00076">
    <property type="entry name" value="RRM_1"/>
    <property type="match status" value="3"/>
</dbReference>
<feature type="compositionally biased region" description="Low complexity" evidence="4">
    <location>
        <begin position="846"/>
        <end position="860"/>
    </location>
</feature>
<name>A0A182T091_9DIPT</name>
<dbReference type="Gene3D" id="3.30.70.330">
    <property type="match status" value="4"/>
</dbReference>
<feature type="compositionally biased region" description="Low complexity" evidence="4">
    <location>
        <begin position="804"/>
        <end position="814"/>
    </location>
</feature>
<accession>A0A182T091</accession>
<dbReference type="InterPro" id="IPR000504">
    <property type="entry name" value="RRM_dom"/>
</dbReference>
<feature type="domain" description="RRM" evidence="5">
    <location>
        <begin position="224"/>
        <end position="307"/>
    </location>
</feature>
<proteinExistence type="predicted"/>
<feature type="region of interest" description="Disordered" evidence="4">
    <location>
        <begin position="793"/>
        <end position="900"/>
    </location>
</feature>
<feature type="domain" description="RRM" evidence="5">
    <location>
        <begin position="436"/>
        <end position="512"/>
    </location>
</feature>
<dbReference type="CDD" id="cd00590">
    <property type="entry name" value="RRM_SF"/>
    <property type="match status" value="4"/>
</dbReference>
<feature type="domain" description="RRM" evidence="5">
    <location>
        <begin position="938"/>
        <end position="1013"/>
    </location>
</feature>
<keyword evidence="7" id="KW-1185">Reference proteome</keyword>
<evidence type="ECO:0000313" key="7">
    <source>
        <dbReference type="Proteomes" id="UP000075901"/>
    </source>
</evidence>